<proteinExistence type="predicted"/>
<keyword evidence="3" id="KW-0732">Signal</keyword>
<dbReference type="Gene3D" id="3.30.200.20">
    <property type="entry name" value="Phosphorylase Kinase, domain 1"/>
    <property type="match status" value="1"/>
</dbReference>
<dbReference type="Pfam" id="PF01657">
    <property type="entry name" value="Stress-antifung"/>
    <property type="match status" value="2"/>
</dbReference>
<reference evidence="15 16" key="1">
    <citation type="submission" date="2019-05" db="EMBL/GenBank/DDBJ databases">
        <title>Mikania micrantha, genome provides insights into the molecular mechanism of rapid growth.</title>
        <authorList>
            <person name="Liu B."/>
        </authorList>
    </citation>
    <scope>NUCLEOTIDE SEQUENCE [LARGE SCALE GENOMIC DNA]</scope>
    <source>
        <strain evidence="15">NLD-2019</strain>
        <tissue evidence="15">Leaf</tissue>
    </source>
</reference>
<dbReference type="InterPro" id="IPR017441">
    <property type="entry name" value="Protein_kinase_ATP_BS"/>
</dbReference>
<dbReference type="PROSITE" id="PS50011">
    <property type="entry name" value="PROTEIN_KINASE_DOM"/>
    <property type="match status" value="1"/>
</dbReference>
<evidence type="ECO:0000256" key="2">
    <source>
        <dbReference type="ARBA" id="ARBA00022679"/>
    </source>
</evidence>
<evidence type="ECO:0000256" key="9">
    <source>
        <dbReference type="ARBA" id="ARBA00023180"/>
    </source>
</evidence>
<keyword evidence="1" id="KW-0723">Serine/threonine-protein kinase</keyword>
<dbReference type="AlphaFoldDB" id="A0A5N6Q5M9"/>
<gene>
    <name evidence="15" type="ORF">E3N88_02304</name>
</gene>
<evidence type="ECO:0000256" key="1">
    <source>
        <dbReference type="ARBA" id="ARBA00022527"/>
    </source>
</evidence>
<keyword evidence="7 10" id="KW-0067">ATP-binding</keyword>
<dbReference type="GO" id="GO:0005524">
    <property type="term" value="F:ATP binding"/>
    <property type="evidence" value="ECO:0007669"/>
    <property type="project" value="UniProtKB-UniRule"/>
</dbReference>
<feature type="domain" description="Gnk2-homologous" evidence="14">
    <location>
        <begin position="7"/>
        <end position="114"/>
    </location>
</feature>
<dbReference type="PROSITE" id="PS00107">
    <property type="entry name" value="PROTEIN_KINASE_ATP"/>
    <property type="match status" value="1"/>
</dbReference>
<dbReference type="SUPFAM" id="SSF56112">
    <property type="entry name" value="Protein kinase-like (PK-like)"/>
    <property type="match status" value="1"/>
</dbReference>
<feature type="transmembrane region" description="Helical" evidence="12">
    <location>
        <begin position="252"/>
        <end position="275"/>
    </location>
</feature>
<evidence type="ECO:0000256" key="5">
    <source>
        <dbReference type="ARBA" id="ARBA00022741"/>
    </source>
</evidence>
<evidence type="ECO:0008006" key="17">
    <source>
        <dbReference type="Google" id="ProtNLM"/>
    </source>
</evidence>
<evidence type="ECO:0000259" key="13">
    <source>
        <dbReference type="PROSITE" id="PS50011"/>
    </source>
</evidence>
<keyword evidence="12" id="KW-1133">Transmembrane helix</keyword>
<dbReference type="EMBL" id="SZYD01000001">
    <property type="protein sequence ID" value="KAD7479168.1"/>
    <property type="molecule type" value="Genomic_DNA"/>
</dbReference>
<keyword evidence="12" id="KW-0812">Transmembrane</keyword>
<keyword evidence="9" id="KW-0325">Glycoprotein</keyword>
<dbReference type="InterPro" id="IPR002902">
    <property type="entry name" value="GNK2"/>
</dbReference>
<evidence type="ECO:0000256" key="10">
    <source>
        <dbReference type="PROSITE-ProRule" id="PRU10141"/>
    </source>
</evidence>
<evidence type="ECO:0000313" key="15">
    <source>
        <dbReference type="EMBL" id="KAD7479168.1"/>
    </source>
</evidence>
<accession>A0A5N6Q5M9</accession>
<feature type="domain" description="Gnk2-homologous" evidence="14">
    <location>
        <begin position="126"/>
        <end position="232"/>
    </location>
</feature>
<dbReference type="FunFam" id="3.30.200.20:FF:000015">
    <property type="entry name" value="Somatic embryogenesis receptor kinase 1"/>
    <property type="match status" value="1"/>
</dbReference>
<keyword evidence="12" id="KW-0472">Membrane</keyword>
<organism evidence="15 16">
    <name type="scientific">Mikania micrantha</name>
    <name type="common">bitter vine</name>
    <dbReference type="NCBI Taxonomy" id="192012"/>
    <lineage>
        <taxon>Eukaryota</taxon>
        <taxon>Viridiplantae</taxon>
        <taxon>Streptophyta</taxon>
        <taxon>Embryophyta</taxon>
        <taxon>Tracheophyta</taxon>
        <taxon>Spermatophyta</taxon>
        <taxon>Magnoliopsida</taxon>
        <taxon>eudicotyledons</taxon>
        <taxon>Gunneridae</taxon>
        <taxon>Pentapetalae</taxon>
        <taxon>asterids</taxon>
        <taxon>campanulids</taxon>
        <taxon>Asterales</taxon>
        <taxon>Asteraceae</taxon>
        <taxon>Asteroideae</taxon>
        <taxon>Heliantheae alliance</taxon>
        <taxon>Eupatorieae</taxon>
        <taxon>Mikania</taxon>
    </lineage>
</organism>
<dbReference type="PROSITE" id="PS00108">
    <property type="entry name" value="PROTEIN_KINASE_ST"/>
    <property type="match status" value="1"/>
</dbReference>
<dbReference type="Gene3D" id="1.10.510.10">
    <property type="entry name" value="Transferase(Phosphotransferase) domain 1"/>
    <property type="match status" value="1"/>
</dbReference>
<dbReference type="InterPro" id="IPR052059">
    <property type="entry name" value="CR_Ser/Thr_kinase"/>
</dbReference>
<keyword evidence="6" id="KW-0418">Kinase</keyword>
<keyword evidence="2" id="KW-0808">Transferase</keyword>
<evidence type="ECO:0000313" key="16">
    <source>
        <dbReference type="Proteomes" id="UP000326396"/>
    </source>
</evidence>
<keyword evidence="16" id="KW-1185">Reference proteome</keyword>
<feature type="region of interest" description="Disordered" evidence="11">
    <location>
        <begin position="610"/>
        <end position="631"/>
    </location>
</feature>
<dbReference type="CDD" id="cd23509">
    <property type="entry name" value="Gnk2-like"/>
    <property type="match status" value="2"/>
</dbReference>
<keyword evidence="5 10" id="KW-0547">Nucleotide-binding</keyword>
<dbReference type="Pfam" id="PF00069">
    <property type="entry name" value="Pkinase"/>
    <property type="match status" value="1"/>
</dbReference>
<evidence type="ECO:0000256" key="8">
    <source>
        <dbReference type="ARBA" id="ARBA00023170"/>
    </source>
</evidence>
<evidence type="ECO:0000256" key="7">
    <source>
        <dbReference type="ARBA" id="ARBA00022840"/>
    </source>
</evidence>
<dbReference type="GO" id="GO:0004674">
    <property type="term" value="F:protein serine/threonine kinase activity"/>
    <property type="evidence" value="ECO:0007669"/>
    <property type="project" value="UniProtKB-KW"/>
</dbReference>
<evidence type="ECO:0000256" key="6">
    <source>
        <dbReference type="ARBA" id="ARBA00022777"/>
    </source>
</evidence>
<dbReference type="OrthoDB" id="1650623at2759"/>
<dbReference type="SMART" id="SM00220">
    <property type="entry name" value="S_TKc"/>
    <property type="match status" value="1"/>
</dbReference>
<feature type="binding site" evidence="10">
    <location>
        <position position="338"/>
    </location>
    <ligand>
        <name>ATP</name>
        <dbReference type="ChEBI" id="CHEBI:30616"/>
    </ligand>
</feature>
<dbReference type="Proteomes" id="UP000326396">
    <property type="component" value="Linkage Group LG1"/>
</dbReference>
<evidence type="ECO:0000259" key="14">
    <source>
        <dbReference type="PROSITE" id="PS51473"/>
    </source>
</evidence>
<name>A0A5N6Q5M9_9ASTR</name>
<comment type="caution">
    <text evidence="15">The sequence shown here is derived from an EMBL/GenBank/DDBJ whole genome shotgun (WGS) entry which is preliminary data.</text>
</comment>
<dbReference type="InterPro" id="IPR038408">
    <property type="entry name" value="GNK2_sf"/>
</dbReference>
<protein>
    <recommendedName>
        <fullName evidence="17">Cysteine-rich receptor-like protein kinase 2</fullName>
    </recommendedName>
</protein>
<feature type="domain" description="Protein kinase" evidence="13">
    <location>
        <begin position="309"/>
        <end position="562"/>
    </location>
</feature>
<dbReference type="PANTHER" id="PTHR47973">
    <property type="entry name" value="CYSTEINE-RICH RECEPTOR-LIKE PROTEIN KINASE 3"/>
    <property type="match status" value="1"/>
</dbReference>
<dbReference type="InterPro" id="IPR000719">
    <property type="entry name" value="Prot_kinase_dom"/>
</dbReference>
<keyword evidence="4" id="KW-0677">Repeat</keyword>
<evidence type="ECO:0000256" key="3">
    <source>
        <dbReference type="ARBA" id="ARBA00022729"/>
    </source>
</evidence>
<dbReference type="InterPro" id="IPR011009">
    <property type="entry name" value="Kinase-like_dom_sf"/>
</dbReference>
<dbReference type="Gene3D" id="3.30.430.20">
    <property type="entry name" value="Gnk2 domain, C-X8-C-X2-C motif"/>
    <property type="match status" value="2"/>
</dbReference>
<dbReference type="InterPro" id="IPR008271">
    <property type="entry name" value="Ser/Thr_kinase_AS"/>
</dbReference>
<evidence type="ECO:0000256" key="11">
    <source>
        <dbReference type="SAM" id="MobiDB-lite"/>
    </source>
</evidence>
<dbReference type="PROSITE" id="PS51473">
    <property type="entry name" value="GNK2"/>
    <property type="match status" value="2"/>
</dbReference>
<dbReference type="FunFam" id="1.10.510.10:FF:000336">
    <property type="entry name" value="Cysteine-rich receptor-like protein kinase 2"/>
    <property type="match status" value="1"/>
</dbReference>
<evidence type="ECO:0000256" key="4">
    <source>
        <dbReference type="ARBA" id="ARBA00022737"/>
    </source>
</evidence>
<keyword evidence="8" id="KW-0675">Receptor</keyword>
<dbReference type="CDD" id="cd14066">
    <property type="entry name" value="STKc_IRAK"/>
    <property type="match status" value="1"/>
</dbReference>
<sequence>MSSGFDLSTLFESKEKKKVSSVLTSKFSAPAIIFRWRMNSRNNLRGRRVLYARSQALGAGDSVFAAAQCRNYLTVDQCVACFDASVSKLVNCTSGNGAYVTFDNCFVRYEDFADFYNDPYVTEDGNNTPRVLCGTQSASRPTVFNQAVDELLLDIKNATPKASNLYFASTRKITGENVTVYATAQCAESINQDVCQNCMNKAYDRLTKDCLPSTEARFFDMGCFARYSNTSFFNDNQTMDFTNVLKGHSSKAAIIAAAIAGVVLIILVLVLWSLYRSWKKSKKTEQDTTNFEGAVHYNYKDLQRATDNFSQENILGKGGFGEVFKGVLDDNNVVAVKKLHVQHGGVKGEFENEVKLISNIHHRNLLRLLGWSIEGSDYLILVLEYMPNGSLDRFLWGSKRGTLNWNQRYEIIFGIARGLAHLHEELHIKILHRDIKSSNILLSDDFKPKIADFGLARFQPEDQSHVSTKFAGTLGYTAPEYARNGVLSEKVDTYSFGIVILEIVSGRRSTEVKSDSQSIDYLLENTWKLYEKKTHIRVIDETLNLNQHEQEHVMKIIEIALLCTQSPASIRPTMSEVVVMLQERKSLGTRQLTRPTFVNNRERRIYIRSSRPKDMQATQQTQSKRETTKEM</sequence>
<evidence type="ECO:0000256" key="12">
    <source>
        <dbReference type="SAM" id="Phobius"/>
    </source>
</evidence>